<dbReference type="Gene3D" id="3.40.190.10">
    <property type="entry name" value="Periplasmic binding protein-like II"/>
    <property type="match status" value="1"/>
</dbReference>
<dbReference type="InterPro" id="IPR006059">
    <property type="entry name" value="SBP"/>
</dbReference>
<dbReference type="EMBL" id="CP069362">
    <property type="protein sequence ID" value="WGS64612.1"/>
    <property type="molecule type" value="Genomic_DNA"/>
</dbReference>
<name>A0ABY8PPN7_9BACT</name>
<dbReference type="Pfam" id="PF01547">
    <property type="entry name" value="SBP_bac_1"/>
    <property type="match status" value="1"/>
</dbReference>
<evidence type="ECO:0000256" key="2">
    <source>
        <dbReference type="ARBA" id="ARBA00008520"/>
    </source>
</evidence>
<gene>
    <name evidence="5" type="ORF">JRV97_09585</name>
</gene>
<evidence type="ECO:0000313" key="6">
    <source>
        <dbReference type="Proteomes" id="UP001232493"/>
    </source>
</evidence>
<dbReference type="RefSeq" id="WP_280998407.1">
    <property type="nucleotide sequence ID" value="NZ_CP069362.1"/>
</dbReference>
<dbReference type="PANTHER" id="PTHR43649:SF31">
    <property type="entry name" value="SN-GLYCEROL-3-PHOSPHATE-BINDING PERIPLASMIC PROTEIN UGPB"/>
    <property type="match status" value="1"/>
</dbReference>
<dbReference type="SUPFAM" id="SSF53850">
    <property type="entry name" value="Periplasmic binding protein-like II"/>
    <property type="match status" value="1"/>
</dbReference>
<accession>A0ABY8PPN7</accession>
<dbReference type="PANTHER" id="PTHR43649">
    <property type="entry name" value="ARABINOSE-BINDING PROTEIN-RELATED"/>
    <property type="match status" value="1"/>
</dbReference>
<dbReference type="InterPro" id="IPR050490">
    <property type="entry name" value="Bact_solute-bd_prot1"/>
</dbReference>
<reference evidence="5 6" key="1">
    <citation type="submission" date="2021-02" db="EMBL/GenBank/DDBJ databases">
        <title>Characterization of Marinitoga sp. nov. str. BP5-C20A.</title>
        <authorList>
            <person name="Erauso G."/>
            <person name="Postec A."/>
        </authorList>
    </citation>
    <scope>NUCLEOTIDE SEQUENCE [LARGE SCALE GENOMIC DNA]</scope>
    <source>
        <strain evidence="5 6">BP5-C20A</strain>
    </source>
</reference>
<comment type="subcellular location">
    <subcellularLocation>
        <location evidence="1">Cell envelope</location>
    </subcellularLocation>
</comment>
<protein>
    <submittedName>
        <fullName evidence="5">Extracellular solute-binding protein</fullName>
    </submittedName>
</protein>
<keyword evidence="6" id="KW-1185">Reference proteome</keyword>
<evidence type="ECO:0000256" key="4">
    <source>
        <dbReference type="ARBA" id="ARBA00022729"/>
    </source>
</evidence>
<sequence length="438" mass="49990">MLKRLLLVSLLALIVVVSFGEKVVITYANWNLGLELEQKMVDEFMKANPDIVVKPAENIDYGKYIDSLNAAAAAGELPDVIMIPNIPMALTNEWALNIKKFVDNDLEWYNIPAPLREATKYGNGVYAVPAGMYFMGYFVNDDLFEKFNITKLPFAPVWPRFMAAVRALTNVQEKSLGLSEEVQIPEWYPASINKNLGWFTWDGKKYHLSEREFITAVKIAKQLFQNKYVFDSLSADEKKMLNAGWYGEAWDQGEIAIRWSGTWDINNFRNLKFKTRFIGVPGERTPVVGDFMIISSSTKHAEAAYKFLRYITFAREGMLKRLEIDDKNQWVSLPLTTEKAILERYFIQKDVYPGIREAYETIDKGIIEGVKVVPGYVESRWTAPTGIKIGDKDNANIGDVIWNSMRGDLNIADYAAQLNDLANKAYEKNYKVIESLIK</sequence>
<organism evidence="5 6">
    <name type="scientific">Marinitoga aeolica</name>
    <dbReference type="NCBI Taxonomy" id="2809031"/>
    <lineage>
        <taxon>Bacteria</taxon>
        <taxon>Thermotogati</taxon>
        <taxon>Thermotogota</taxon>
        <taxon>Thermotogae</taxon>
        <taxon>Petrotogales</taxon>
        <taxon>Petrotogaceae</taxon>
        <taxon>Marinitoga</taxon>
    </lineage>
</organism>
<keyword evidence="3" id="KW-0813">Transport</keyword>
<evidence type="ECO:0000313" key="5">
    <source>
        <dbReference type="EMBL" id="WGS64612.1"/>
    </source>
</evidence>
<proteinExistence type="inferred from homology"/>
<evidence type="ECO:0000256" key="3">
    <source>
        <dbReference type="ARBA" id="ARBA00022448"/>
    </source>
</evidence>
<keyword evidence="4" id="KW-0732">Signal</keyword>
<dbReference type="Proteomes" id="UP001232493">
    <property type="component" value="Chromosome"/>
</dbReference>
<comment type="similarity">
    <text evidence="2">Belongs to the bacterial solute-binding protein 1 family.</text>
</comment>
<evidence type="ECO:0000256" key="1">
    <source>
        <dbReference type="ARBA" id="ARBA00004196"/>
    </source>
</evidence>